<keyword evidence="4" id="KW-0862">Zinc</keyword>
<evidence type="ECO:0000259" key="6">
    <source>
        <dbReference type="Pfam" id="PF14464"/>
    </source>
</evidence>
<sequence>MEYKRFKTADDRFQVELGSKVLSQILTQVAISGRYETGGILIGRYSGRYEYALIESATKAPRDSKRGYTWFNRGVQGLQRLLNIHWNKQHYYLGEWHLHPFASAIASGTDISQMFAISKNVKYHCPEPILLIVGGNADEYELKVYIAVNGKEFLELFPVNNTGIS</sequence>
<dbReference type="EMBL" id="CP051204">
    <property type="protein sequence ID" value="QJB42442.1"/>
    <property type="molecule type" value="Genomic_DNA"/>
</dbReference>
<evidence type="ECO:0000256" key="5">
    <source>
        <dbReference type="ARBA" id="ARBA00023049"/>
    </source>
</evidence>
<protein>
    <submittedName>
        <fullName evidence="7">Mov34/MPN/PAD-1 family protein</fullName>
    </submittedName>
</protein>
<keyword evidence="5" id="KW-0482">Metalloprotease</keyword>
<accession>A0ABX6LQK3</accession>
<dbReference type="Proteomes" id="UP000503144">
    <property type="component" value="Chromosome"/>
</dbReference>
<gene>
    <name evidence="7" type="ORF">HF324_33160</name>
</gene>
<feature type="domain" description="JAB" evidence="6">
    <location>
        <begin position="20"/>
        <end position="135"/>
    </location>
</feature>
<evidence type="ECO:0000313" key="8">
    <source>
        <dbReference type="Proteomes" id="UP000503144"/>
    </source>
</evidence>
<dbReference type="RefSeq" id="WP_168862314.1">
    <property type="nucleotide sequence ID" value="NZ_CP051204.2"/>
</dbReference>
<evidence type="ECO:0000256" key="4">
    <source>
        <dbReference type="ARBA" id="ARBA00022833"/>
    </source>
</evidence>
<keyword evidence="2" id="KW-0479">Metal-binding</keyword>
<dbReference type="SUPFAM" id="SSF102712">
    <property type="entry name" value="JAB1/MPN domain"/>
    <property type="match status" value="1"/>
</dbReference>
<reference evidence="7" key="1">
    <citation type="submission" date="2020-09" db="EMBL/GenBank/DDBJ databases">
        <authorList>
            <person name="Kittiwongwattana C."/>
        </authorList>
    </citation>
    <scope>NUCLEOTIDE SEQUENCE</scope>
    <source>
        <strain evidence="7">1303</strain>
    </source>
</reference>
<keyword evidence="8" id="KW-1185">Reference proteome</keyword>
<name>A0ABX6LQK3_9BACT</name>
<keyword evidence="1" id="KW-0645">Protease</keyword>
<proteinExistence type="predicted"/>
<evidence type="ECO:0000313" key="7">
    <source>
        <dbReference type="EMBL" id="QJB42442.1"/>
    </source>
</evidence>
<keyword evidence="3" id="KW-0378">Hydrolase</keyword>
<dbReference type="Pfam" id="PF14464">
    <property type="entry name" value="Prok-JAB"/>
    <property type="match status" value="1"/>
</dbReference>
<evidence type="ECO:0000256" key="3">
    <source>
        <dbReference type="ARBA" id="ARBA00022801"/>
    </source>
</evidence>
<organism evidence="7 8">
    <name type="scientific">Chitinophaga oryzae</name>
    <dbReference type="NCBI Taxonomy" id="2725414"/>
    <lineage>
        <taxon>Bacteria</taxon>
        <taxon>Pseudomonadati</taxon>
        <taxon>Bacteroidota</taxon>
        <taxon>Chitinophagia</taxon>
        <taxon>Chitinophagales</taxon>
        <taxon>Chitinophagaceae</taxon>
        <taxon>Chitinophaga</taxon>
    </lineage>
</organism>
<dbReference type="InterPro" id="IPR028090">
    <property type="entry name" value="JAB_dom_prok"/>
</dbReference>
<evidence type="ECO:0000256" key="1">
    <source>
        <dbReference type="ARBA" id="ARBA00022670"/>
    </source>
</evidence>
<evidence type="ECO:0000256" key="2">
    <source>
        <dbReference type="ARBA" id="ARBA00022723"/>
    </source>
</evidence>
<dbReference type="Gene3D" id="3.40.140.10">
    <property type="entry name" value="Cytidine Deaminase, domain 2"/>
    <property type="match status" value="1"/>
</dbReference>